<dbReference type="Proteomes" id="UP000661894">
    <property type="component" value="Unassembled WGS sequence"/>
</dbReference>
<dbReference type="InterPro" id="IPR057798">
    <property type="entry name" value="PH_YqeB"/>
</dbReference>
<proteinExistence type="predicted"/>
<keyword evidence="1" id="KW-0812">Transmembrane</keyword>
<keyword evidence="1" id="KW-1133">Transmembrane helix</keyword>
<name>A0ABR8Z558_9MICO</name>
<gene>
    <name evidence="3" type="ORF">H9624_14120</name>
</gene>
<evidence type="ECO:0000313" key="3">
    <source>
        <dbReference type="EMBL" id="MBD8063455.1"/>
    </source>
</evidence>
<keyword evidence="1" id="KW-0472">Membrane</keyword>
<sequence length="165" mass="18093">MTGGEDQSRRLGGFDAAGRRWVLGVFGAGGALAGIVLPYLAGLAADLPWFPFQGPLQLLGSFDQAWLVWLRPAVGLALGLAFAIWVIHESPVLHLTSREIRVERRGEVQRVIARDKVDAVFRRRSNVVIQTASGRELFDDDVEGDRDEVRDAFVALGYPWEGPPG</sequence>
<dbReference type="Pfam" id="PF23494">
    <property type="entry name" value="bPH_10"/>
    <property type="match status" value="1"/>
</dbReference>
<comment type="caution">
    <text evidence="3">The sequence shown here is derived from an EMBL/GenBank/DDBJ whole genome shotgun (WGS) entry which is preliminary data.</text>
</comment>
<evidence type="ECO:0000313" key="4">
    <source>
        <dbReference type="Proteomes" id="UP000661894"/>
    </source>
</evidence>
<dbReference type="EMBL" id="JACSPO010000011">
    <property type="protein sequence ID" value="MBD8063455.1"/>
    <property type="molecule type" value="Genomic_DNA"/>
</dbReference>
<feature type="domain" description="YqeB PH" evidence="2">
    <location>
        <begin position="15"/>
        <end position="161"/>
    </location>
</feature>
<feature type="transmembrane region" description="Helical" evidence="1">
    <location>
        <begin position="21"/>
        <end position="45"/>
    </location>
</feature>
<evidence type="ECO:0000259" key="2">
    <source>
        <dbReference type="Pfam" id="PF23494"/>
    </source>
</evidence>
<keyword evidence="4" id="KW-1185">Reference proteome</keyword>
<reference evidence="3 4" key="1">
    <citation type="submission" date="2020-08" db="EMBL/GenBank/DDBJ databases">
        <title>A Genomic Blueprint of the Chicken Gut Microbiome.</title>
        <authorList>
            <person name="Gilroy R."/>
            <person name="Ravi A."/>
            <person name="Getino M."/>
            <person name="Pursley I."/>
            <person name="Horton D.L."/>
            <person name="Alikhan N.-F."/>
            <person name="Baker D."/>
            <person name="Gharbi K."/>
            <person name="Hall N."/>
            <person name="Watson M."/>
            <person name="Adriaenssens E.M."/>
            <person name="Foster-Nyarko E."/>
            <person name="Jarju S."/>
            <person name="Secka A."/>
            <person name="Antonio M."/>
            <person name="Oren A."/>
            <person name="Chaudhuri R."/>
            <person name="La Ragione R.M."/>
            <person name="Hildebrand F."/>
            <person name="Pallen M.J."/>
        </authorList>
    </citation>
    <scope>NUCLEOTIDE SEQUENCE [LARGE SCALE GENOMIC DNA]</scope>
    <source>
        <strain evidence="3 4">Sa1BUA1</strain>
    </source>
</reference>
<organism evidence="3 4">
    <name type="scientific">Oceanitalea stevensii</name>
    <dbReference type="NCBI Taxonomy" id="2763072"/>
    <lineage>
        <taxon>Bacteria</taxon>
        <taxon>Bacillati</taxon>
        <taxon>Actinomycetota</taxon>
        <taxon>Actinomycetes</taxon>
        <taxon>Micrococcales</taxon>
        <taxon>Bogoriellaceae</taxon>
        <taxon>Georgenia</taxon>
    </lineage>
</organism>
<evidence type="ECO:0000256" key="1">
    <source>
        <dbReference type="SAM" id="Phobius"/>
    </source>
</evidence>
<protein>
    <recommendedName>
        <fullName evidence="2">YqeB PH domain-containing protein</fullName>
    </recommendedName>
</protein>
<feature type="transmembrane region" description="Helical" evidence="1">
    <location>
        <begin position="65"/>
        <end position="87"/>
    </location>
</feature>
<accession>A0ABR8Z558</accession>
<dbReference type="RefSeq" id="WP_251840557.1">
    <property type="nucleotide sequence ID" value="NZ_JACSPO010000011.1"/>
</dbReference>